<keyword evidence="15" id="KW-1185">Reference proteome</keyword>
<keyword evidence="5 12" id="KW-0378">Hydrolase</keyword>
<name>A0A1S3D886_DIACI</name>
<dbReference type="GO" id="GO:0005737">
    <property type="term" value="C:cytoplasm"/>
    <property type="evidence" value="ECO:0007669"/>
    <property type="project" value="UniProtKB-ARBA"/>
</dbReference>
<feature type="domain" description="P/Homo B" evidence="14">
    <location>
        <begin position="398"/>
        <end position="536"/>
    </location>
</feature>
<feature type="compositionally biased region" description="Basic and acidic residues" evidence="13">
    <location>
        <begin position="602"/>
        <end position="611"/>
    </location>
</feature>
<dbReference type="GO" id="GO:0016020">
    <property type="term" value="C:membrane"/>
    <property type="evidence" value="ECO:0007669"/>
    <property type="project" value="TreeGrafter"/>
</dbReference>
<keyword evidence="6 12" id="KW-0720">Serine protease</keyword>
<feature type="active site" description="Charge relay system" evidence="11 12">
    <location>
        <position position="322"/>
    </location>
</feature>
<dbReference type="Pfam" id="PF00082">
    <property type="entry name" value="Peptidase_S8"/>
    <property type="match status" value="1"/>
</dbReference>
<dbReference type="PROSITE" id="PS51829">
    <property type="entry name" value="P_HOMO_B"/>
    <property type="match status" value="1"/>
</dbReference>
<evidence type="ECO:0000256" key="6">
    <source>
        <dbReference type="ARBA" id="ARBA00022825"/>
    </source>
</evidence>
<dbReference type="SUPFAM" id="SSF49785">
    <property type="entry name" value="Galactose-binding domain-like"/>
    <property type="match status" value="1"/>
</dbReference>
<dbReference type="PRINTS" id="PR00723">
    <property type="entry name" value="SUBTILISIN"/>
</dbReference>
<keyword evidence="7" id="KW-0106">Calcium</keyword>
<feature type="active site" description="Charge relay system" evidence="11 12">
    <location>
        <position position="108"/>
    </location>
</feature>
<dbReference type="PaxDb" id="121845-A0A1S3D886"/>
<dbReference type="Proteomes" id="UP000079169">
    <property type="component" value="Unplaced"/>
</dbReference>
<dbReference type="InterPro" id="IPR036852">
    <property type="entry name" value="Peptidase_S8/S53_dom_sf"/>
</dbReference>
<evidence type="ECO:0000256" key="8">
    <source>
        <dbReference type="ARBA" id="ARBA00023145"/>
    </source>
</evidence>
<evidence type="ECO:0000313" key="16">
    <source>
        <dbReference type="RefSeq" id="XP_008476509.1"/>
    </source>
</evidence>
<dbReference type="STRING" id="121845.A0A1S3D886"/>
<dbReference type="RefSeq" id="XP_008476509.1">
    <property type="nucleotide sequence ID" value="XM_008478287.3"/>
</dbReference>
<evidence type="ECO:0000256" key="4">
    <source>
        <dbReference type="ARBA" id="ARBA00022729"/>
    </source>
</evidence>
<dbReference type="PROSITE" id="PS51892">
    <property type="entry name" value="SUBTILASE"/>
    <property type="match status" value="1"/>
</dbReference>
<evidence type="ECO:0000256" key="9">
    <source>
        <dbReference type="ARBA" id="ARBA00023157"/>
    </source>
</evidence>
<reference evidence="16" key="1">
    <citation type="submission" date="2025-08" db="UniProtKB">
        <authorList>
            <consortium name="RefSeq"/>
        </authorList>
    </citation>
    <scope>IDENTIFICATION</scope>
</reference>
<dbReference type="OMA" id="EYARNAY"/>
<keyword evidence="9" id="KW-1015">Disulfide bond</keyword>
<dbReference type="GO" id="GO:0043005">
    <property type="term" value="C:neuron projection"/>
    <property type="evidence" value="ECO:0007669"/>
    <property type="project" value="TreeGrafter"/>
</dbReference>
<evidence type="ECO:0000256" key="10">
    <source>
        <dbReference type="ARBA" id="ARBA00023180"/>
    </source>
</evidence>
<dbReference type="PANTHER" id="PTHR42884">
    <property type="entry name" value="PROPROTEIN CONVERTASE SUBTILISIN/KEXIN-RELATED"/>
    <property type="match status" value="1"/>
</dbReference>
<evidence type="ECO:0000256" key="3">
    <source>
        <dbReference type="ARBA" id="ARBA00022685"/>
    </source>
</evidence>
<dbReference type="InterPro" id="IPR034182">
    <property type="entry name" value="Kexin/furin"/>
</dbReference>
<comment type="similarity">
    <text evidence="1">Belongs to the peptidase S8 family. Furin subfamily.</text>
</comment>
<dbReference type="PROSITE" id="PS00138">
    <property type="entry name" value="SUBTILASE_SER"/>
    <property type="match status" value="1"/>
</dbReference>
<dbReference type="InterPro" id="IPR022398">
    <property type="entry name" value="Peptidase_S8_His-AS"/>
</dbReference>
<dbReference type="GeneID" id="103513453"/>
<proteinExistence type="inferred from homology"/>
<organism evidence="15 16">
    <name type="scientific">Diaphorina citri</name>
    <name type="common">Asian citrus psyllid</name>
    <dbReference type="NCBI Taxonomy" id="121845"/>
    <lineage>
        <taxon>Eukaryota</taxon>
        <taxon>Metazoa</taxon>
        <taxon>Ecdysozoa</taxon>
        <taxon>Arthropoda</taxon>
        <taxon>Hexapoda</taxon>
        <taxon>Insecta</taxon>
        <taxon>Pterygota</taxon>
        <taxon>Neoptera</taxon>
        <taxon>Paraneoptera</taxon>
        <taxon>Hemiptera</taxon>
        <taxon>Sternorrhyncha</taxon>
        <taxon>Psylloidea</taxon>
        <taxon>Psyllidae</taxon>
        <taxon>Diaphorininae</taxon>
        <taxon>Diaphorina</taxon>
    </lineage>
</organism>
<dbReference type="Gene3D" id="2.60.120.260">
    <property type="entry name" value="Galactose-binding domain-like"/>
    <property type="match status" value="1"/>
</dbReference>
<dbReference type="PANTHER" id="PTHR42884:SF14">
    <property type="entry name" value="NEUROENDOCRINE CONVERTASE 1"/>
    <property type="match status" value="1"/>
</dbReference>
<dbReference type="Gene3D" id="3.40.50.200">
    <property type="entry name" value="Peptidase S8/S53 domain"/>
    <property type="match status" value="1"/>
</dbReference>
<dbReference type="FunFam" id="3.40.50.200:FF:000021">
    <property type="entry name" value="Proprotein convertase subtilisin/kexin type 5a"/>
    <property type="match status" value="1"/>
</dbReference>
<dbReference type="InterPro" id="IPR023828">
    <property type="entry name" value="Peptidase_S8_Ser-AS"/>
</dbReference>
<dbReference type="GO" id="GO:0004252">
    <property type="term" value="F:serine-type endopeptidase activity"/>
    <property type="evidence" value="ECO:0007669"/>
    <property type="project" value="UniProtKB-UniRule"/>
</dbReference>
<feature type="region of interest" description="Disordered" evidence="13">
    <location>
        <begin position="129"/>
        <end position="148"/>
    </location>
</feature>
<dbReference type="InterPro" id="IPR008979">
    <property type="entry name" value="Galactose-bd-like_sf"/>
</dbReference>
<dbReference type="AlphaFoldDB" id="A0A1S3D886"/>
<dbReference type="InterPro" id="IPR015500">
    <property type="entry name" value="Peptidase_S8_subtilisin-rel"/>
</dbReference>
<dbReference type="GO" id="GO:0012505">
    <property type="term" value="C:endomembrane system"/>
    <property type="evidence" value="ECO:0007669"/>
    <property type="project" value="UniProtKB-ARBA"/>
</dbReference>
<evidence type="ECO:0000256" key="13">
    <source>
        <dbReference type="SAM" id="MobiDB-lite"/>
    </source>
</evidence>
<protein>
    <submittedName>
        <fullName evidence="16">Neuroendocrine convertase 1-like</fullName>
    </submittedName>
</protein>
<keyword evidence="10" id="KW-0325">Glycoprotein</keyword>
<keyword evidence="2 12" id="KW-0645">Protease</keyword>
<feature type="active site" description="Charge relay system" evidence="11 12">
    <location>
        <position position="149"/>
    </location>
</feature>
<gene>
    <name evidence="16" type="primary">LOC103513453</name>
</gene>
<evidence type="ECO:0000256" key="11">
    <source>
        <dbReference type="PIRSR" id="PIRSR615500-1"/>
    </source>
</evidence>
<dbReference type="KEGG" id="dci:103513453"/>
<dbReference type="SUPFAM" id="SSF52743">
    <property type="entry name" value="Subtilisin-like"/>
    <property type="match status" value="1"/>
</dbReference>
<keyword evidence="3" id="KW-0165">Cleavage on pair of basic residues</keyword>
<evidence type="ECO:0000259" key="14">
    <source>
        <dbReference type="PROSITE" id="PS51829"/>
    </source>
</evidence>
<evidence type="ECO:0000256" key="12">
    <source>
        <dbReference type="PROSITE-ProRule" id="PRU01240"/>
    </source>
</evidence>
<sequence length="639" mass="70916">MPQNDHLPVDDSQRVNDGHSLDRRHVKRELLQVAEIAQKITETLEIGSDKEFGKSRYAKIFNDEKWVDQWYLQDFRQDLNLPVNDLNVVPVYALYGYSGQGIRVVIPDDGLDHQHEDLKDNYDENISYDLNSNDADPSPRPTSPAKNVHGTRCAGEIAMVANNEKCGVGIAFRAKIGGIRMLDGVATDRVEGESLKFKHYWVDIYSNSWGPSDDGKTLDYLGHLVMQAMVDGISEGRKGRGALYVFAAGNGKDKGDTCSCDPYVSSIFSIAIATCDRYGHVCQYSERCTAIIATAFSSGLNRHNVVTTDVNNGCTQFHTGTSAAAPLVAGILALLLEANPELTWRDVQHLIIWTSEVTPLEDNYGWYENGFGFMVSHDFGFGMINAFALITEARTWKNVPLSSVCVVPVEVGENNKLNSSVASEFTVFTDACVGIPNGEINYLEHVQLNVDISYPVRGDIQIVLLSPGGTRSHLLESRPLDNSPHGFQGWTFSTLHSWGENPRGLWTIDIFDVNGEKDHTGLIKSLKLILHGTLELPPHYEQGPRSYEPFKLKEPIKEPPSEGQAPPLNEEPMRAPLPQEKAPPSCKEPIRGALQEEAPPLRGERIKEPLPHQHAPPLNEKPIKEPLPEEQAPSSNERQ</sequence>
<dbReference type="InterPro" id="IPR000209">
    <property type="entry name" value="Peptidase_S8/S53_dom"/>
</dbReference>
<feature type="compositionally biased region" description="Basic and acidic residues" evidence="13">
    <location>
        <begin position="548"/>
        <end position="560"/>
    </location>
</feature>
<keyword evidence="4" id="KW-0732">Signal</keyword>
<evidence type="ECO:0000256" key="7">
    <source>
        <dbReference type="ARBA" id="ARBA00022837"/>
    </source>
</evidence>
<evidence type="ECO:0000256" key="1">
    <source>
        <dbReference type="ARBA" id="ARBA00005325"/>
    </source>
</evidence>
<feature type="region of interest" description="Disordered" evidence="13">
    <location>
        <begin position="537"/>
        <end position="639"/>
    </location>
</feature>
<dbReference type="PROSITE" id="PS00137">
    <property type="entry name" value="SUBTILASE_HIS"/>
    <property type="match status" value="1"/>
</dbReference>
<dbReference type="Pfam" id="PF01483">
    <property type="entry name" value="P_proprotein"/>
    <property type="match status" value="1"/>
</dbReference>
<dbReference type="GO" id="GO:0005615">
    <property type="term" value="C:extracellular space"/>
    <property type="evidence" value="ECO:0007669"/>
    <property type="project" value="TreeGrafter"/>
</dbReference>
<evidence type="ECO:0000256" key="2">
    <source>
        <dbReference type="ARBA" id="ARBA00022670"/>
    </source>
</evidence>
<dbReference type="GO" id="GO:0016486">
    <property type="term" value="P:peptide hormone processing"/>
    <property type="evidence" value="ECO:0007669"/>
    <property type="project" value="TreeGrafter"/>
</dbReference>
<evidence type="ECO:0000256" key="5">
    <source>
        <dbReference type="ARBA" id="ARBA00022801"/>
    </source>
</evidence>
<keyword evidence="8" id="KW-0865">Zymogen</keyword>
<dbReference type="CDD" id="cd04059">
    <property type="entry name" value="Peptidases_S8_Protein_convertases_Kexins_Furin-like"/>
    <property type="match status" value="1"/>
</dbReference>
<evidence type="ECO:0000313" key="15">
    <source>
        <dbReference type="Proteomes" id="UP000079169"/>
    </source>
</evidence>
<dbReference type="InterPro" id="IPR002884">
    <property type="entry name" value="P_dom"/>
</dbReference>
<accession>A0A1S3D886</accession>
<dbReference type="FunFam" id="2.60.120.260:FF:000006">
    <property type="entry name" value="Proprotein convertase subtilisin/kexin type 5"/>
    <property type="match status" value="1"/>
</dbReference>